<evidence type="ECO:0000256" key="1">
    <source>
        <dbReference type="SAM" id="Phobius"/>
    </source>
</evidence>
<feature type="transmembrane region" description="Helical" evidence="1">
    <location>
        <begin position="7"/>
        <end position="25"/>
    </location>
</feature>
<dbReference type="OrthoDB" id="3199698at2759"/>
<keyword evidence="1" id="KW-1133">Transmembrane helix</keyword>
<evidence type="ECO:0000313" key="2">
    <source>
        <dbReference type="EMBL" id="EIW74521.1"/>
    </source>
</evidence>
<keyword evidence="3" id="KW-1185">Reference proteome</keyword>
<keyword evidence="1" id="KW-0472">Membrane</keyword>
<dbReference type="Proteomes" id="UP000053558">
    <property type="component" value="Unassembled WGS sequence"/>
</dbReference>
<dbReference type="Pfam" id="PF18759">
    <property type="entry name" value="Plavaka"/>
    <property type="match status" value="1"/>
</dbReference>
<dbReference type="EMBL" id="JH711591">
    <property type="protein sequence ID" value="EIW74521.1"/>
    <property type="molecule type" value="Genomic_DNA"/>
</dbReference>
<proteinExistence type="predicted"/>
<dbReference type="eggNOG" id="ENOG502SM5A">
    <property type="taxonomic scope" value="Eukaryota"/>
</dbReference>
<dbReference type="AlphaFoldDB" id="R7SEB3"/>
<dbReference type="RefSeq" id="XP_007775105.1">
    <property type="nucleotide sequence ID" value="XM_007776915.1"/>
</dbReference>
<gene>
    <name evidence="2" type="ORF">CONPUDRAFT_66962</name>
</gene>
<protein>
    <recommendedName>
        <fullName evidence="4">CxC2-like cysteine cluster KDZ transposase-associated domain-containing protein</fullName>
    </recommendedName>
</protein>
<keyword evidence="1" id="KW-0812">Transmembrane</keyword>
<accession>R7SEB3</accession>
<dbReference type="OMA" id="HHEREIF"/>
<sequence>MEGRGSGSIILHLPVSFLLYLIIFAQSQPTGQKCDPNGNFLPDNALPYPLPARSQDDWFPFRSRVEFETADFLYTRVQAPAGQIDMLMDLWAATLRKHNDTPPFADHNDLYKTIDAIPVGDVPWESFSMTYRGPRPARDVPPWMTASYEVWFRDPHTVVKNILANPDFGKEMDYSPYREFDKDGVRQWEHLFSGDWAWQQADEIAKDPSTDGCCFVPIILGSDKTTVSVATGHTEYYPLYLSIGNVHNNVRRAHRNAVVLIGFLSIPKTNHRYTGDPTFRHFRRQLYHSSLSRILQSLKPGMTSYEVVRFGDGYYRRVIYGLGPYIADYPEQALLACIVQGWCPKCLAFRDDLDGGDNPPLPRTREHDEVLTEELDLGSLWDFYGLIGNVVPFTNDFPRADIHELITPDILHQLIKGTFKDHLVEWVVNYISQEHPKDKANAILDDIDRRIAAVAPFAGLRRFPNGRGFKQWTGDDSKALMKVYLPAIEGHVPQDVVRAFHAFLEFCYLVRRDVHTETTLRQLEDTLERFHKYRQIFKTLGVVTSTSLPRQHSLTHYVFMIRQFGAPNGLCSSITESKHIKAVKEPWRRSSRFEALKQMLLTNQRLDKLAAFRVEVAARGMLQDTVLPIGADALKKCMLGGSVEDERVHTTDRQIEAKVRLAHTKARKRAHTIPELAQELELPDFDLIYQIRCFLYNEALPSSRRGTEDLSLIPLSQLPRFNSTTRIFMYNSAIATFRAPSDLSGLHGMRHERIRSTPMWRSEAPRCDCAFVSANKEVAGMLGMEVVRVLAFFSFDYNGSQHSCALVHWFSRMRDERDPDTGMYLVSPDWNDDDSRSLAIIPVSSLVRAAHLIPYYGPQFVPEALKHYHSYDKFYVFYVNRYADHHAFEIA</sequence>
<name>R7SEB3_CONPW</name>
<dbReference type="KEGG" id="cput:CONPUDRAFT_66962"/>
<evidence type="ECO:0008006" key="4">
    <source>
        <dbReference type="Google" id="ProtNLM"/>
    </source>
</evidence>
<dbReference type="GeneID" id="19208538"/>
<organism evidence="2 3">
    <name type="scientific">Coniophora puteana (strain RWD-64-598)</name>
    <name type="common">Brown rot fungus</name>
    <dbReference type="NCBI Taxonomy" id="741705"/>
    <lineage>
        <taxon>Eukaryota</taxon>
        <taxon>Fungi</taxon>
        <taxon>Dikarya</taxon>
        <taxon>Basidiomycota</taxon>
        <taxon>Agaricomycotina</taxon>
        <taxon>Agaricomycetes</taxon>
        <taxon>Agaricomycetidae</taxon>
        <taxon>Boletales</taxon>
        <taxon>Coniophorineae</taxon>
        <taxon>Coniophoraceae</taxon>
        <taxon>Coniophora</taxon>
    </lineage>
</organism>
<evidence type="ECO:0000313" key="3">
    <source>
        <dbReference type="Proteomes" id="UP000053558"/>
    </source>
</evidence>
<dbReference type="InterPro" id="IPR041078">
    <property type="entry name" value="Plavaka"/>
</dbReference>
<reference evidence="3" key="1">
    <citation type="journal article" date="2012" name="Science">
        <title>The Paleozoic origin of enzymatic lignin decomposition reconstructed from 31 fungal genomes.</title>
        <authorList>
            <person name="Floudas D."/>
            <person name="Binder M."/>
            <person name="Riley R."/>
            <person name="Barry K."/>
            <person name="Blanchette R.A."/>
            <person name="Henrissat B."/>
            <person name="Martinez A.T."/>
            <person name="Otillar R."/>
            <person name="Spatafora J.W."/>
            <person name="Yadav J.S."/>
            <person name="Aerts A."/>
            <person name="Benoit I."/>
            <person name="Boyd A."/>
            <person name="Carlson A."/>
            <person name="Copeland A."/>
            <person name="Coutinho P.M."/>
            <person name="de Vries R.P."/>
            <person name="Ferreira P."/>
            <person name="Findley K."/>
            <person name="Foster B."/>
            <person name="Gaskell J."/>
            <person name="Glotzer D."/>
            <person name="Gorecki P."/>
            <person name="Heitman J."/>
            <person name="Hesse C."/>
            <person name="Hori C."/>
            <person name="Igarashi K."/>
            <person name="Jurgens J.A."/>
            <person name="Kallen N."/>
            <person name="Kersten P."/>
            <person name="Kohler A."/>
            <person name="Kuees U."/>
            <person name="Kumar T.K.A."/>
            <person name="Kuo A."/>
            <person name="LaButti K."/>
            <person name="Larrondo L.F."/>
            <person name="Lindquist E."/>
            <person name="Ling A."/>
            <person name="Lombard V."/>
            <person name="Lucas S."/>
            <person name="Lundell T."/>
            <person name="Martin R."/>
            <person name="McLaughlin D.J."/>
            <person name="Morgenstern I."/>
            <person name="Morin E."/>
            <person name="Murat C."/>
            <person name="Nagy L.G."/>
            <person name="Nolan M."/>
            <person name="Ohm R.A."/>
            <person name="Patyshakuliyeva A."/>
            <person name="Rokas A."/>
            <person name="Ruiz-Duenas F.J."/>
            <person name="Sabat G."/>
            <person name="Salamov A."/>
            <person name="Samejima M."/>
            <person name="Schmutz J."/>
            <person name="Slot J.C."/>
            <person name="St John F."/>
            <person name="Stenlid J."/>
            <person name="Sun H."/>
            <person name="Sun S."/>
            <person name="Syed K."/>
            <person name="Tsang A."/>
            <person name="Wiebenga A."/>
            <person name="Young D."/>
            <person name="Pisabarro A."/>
            <person name="Eastwood D.C."/>
            <person name="Martin F."/>
            <person name="Cullen D."/>
            <person name="Grigoriev I.V."/>
            <person name="Hibbett D.S."/>
        </authorList>
    </citation>
    <scope>NUCLEOTIDE SEQUENCE [LARGE SCALE GENOMIC DNA]</scope>
    <source>
        <strain evidence="3">RWD-64-598 SS2</strain>
    </source>
</reference>